<comment type="caution">
    <text evidence="3">The sequence shown here is derived from an EMBL/GenBank/DDBJ whole genome shotgun (WGS) entry which is preliminary data.</text>
</comment>
<dbReference type="Proteomes" id="UP000653308">
    <property type="component" value="Unassembled WGS sequence"/>
</dbReference>
<dbReference type="RefSeq" id="WP_308430248.1">
    <property type="nucleotide sequence ID" value="NZ_BMWE01000018.1"/>
</dbReference>
<comment type="similarity">
    <text evidence="1">Belongs to the dTDP-4-dehydrorhamnose 3,5-epimerase family.</text>
</comment>
<dbReference type="SUPFAM" id="SSF51182">
    <property type="entry name" value="RmlC-like cupins"/>
    <property type="match status" value="1"/>
</dbReference>
<dbReference type="EMBL" id="BMWE01000018">
    <property type="protein sequence ID" value="GGY40589.1"/>
    <property type="molecule type" value="Genomic_DNA"/>
</dbReference>
<accession>A0ABQ3A9E8</accession>
<protein>
    <submittedName>
        <fullName evidence="3">dTDP-4-dehydrorhamnose 3,5-epimerase</fullName>
    </submittedName>
</protein>
<keyword evidence="2" id="KW-0413">Isomerase</keyword>
<dbReference type="InterPro" id="IPR014710">
    <property type="entry name" value="RmlC-like_jellyroll"/>
</dbReference>
<dbReference type="InterPro" id="IPR011051">
    <property type="entry name" value="RmlC_Cupin_sf"/>
</dbReference>
<name>A0ABQ3A9E8_9ACTN</name>
<evidence type="ECO:0000313" key="4">
    <source>
        <dbReference type="Proteomes" id="UP000653308"/>
    </source>
</evidence>
<reference evidence="4" key="1">
    <citation type="journal article" date="2019" name="Int. J. Syst. Evol. Microbiol.">
        <title>The Global Catalogue of Microorganisms (GCM) 10K type strain sequencing project: providing services to taxonomists for standard genome sequencing and annotation.</title>
        <authorList>
            <consortium name="The Broad Institute Genomics Platform"/>
            <consortium name="The Broad Institute Genome Sequencing Center for Infectious Disease"/>
            <person name="Wu L."/>
            <person name="Ma J."/>
        </authorList>
    </citation>
    <scope>NUCLEOTIDE SEQUENCE [LARGE SCALE GENOMIC DNA]</scope>
    <source>
        <strain evidence="4">JCM 4957</strain>
    </source>
</reference>
<dbReference type="CDD" id="cd00438">
    <property type="entry name" value="cupin_RmlC"/>
    <property type="match status" value="1"/>
</dbReference>
<keyword evidence="4" id="KW-1185">Reference proteome</keyword>
<dbReference type="InterPro" id="IPR000888">
    <property type="entry name" value="RmlC-like"/>
</dbReference>
<dbReference type="PANTHER" id="PTHR21047:SF2">
    <property type="entry name" value="THYMIDINE DIPHOSPHO-4-KETO-RHAMNOSE 3,5-EPIMERASE"/>
    <property type="match status" value="1"/>
</dbReference>
<dbReference type="Gene3D" id="2.60.120.10">
    <property type="entry name" value="Jelly Rolls"/>
    <property type="match status" value="1"/>
</dbReference>
<proteinExistence type="inferred from homology"/>
<dbReference type="Pfam" id="PF00908">
    <property type="entry name" value="dTDP_sugar_isom"/>
    <property type="match status" value="1"/>
</dbReference>
<dbReference type="PANTHER" id="PTHR21047">
    <property type="entry name" value="DTDP-6-DEOXY-D-GLUCOSE-3,5 EPIMERASE"/>
    <property type="match status" value="1"/>
</dbReference>
<organism evidence="3 4">
    <name type="scientific">Streptomyces djakartensis</name>
    <dbReference type="NCBI Taxonomy" id="68193"/>
    <lineage>
        <taxon>Bacteria</taxon>
        <taxon>Bacillati</taxon>
        <taxon>Actinomycetota</taxon>
        <taxon>Actinomycetes</taxon>
        <taxon>Kitasatosporales</taxon>
        <taxon>Streptomycetaceae</taxon>
        <taxon>Streptomyces</taxon>
    </lineage>
</organism>
<evidence type="ECO:0000256" key="2">
    <source>
        <dbReference type="ARBA" id="ARBA00023235"/>
    </source>
</evidence>
<gene>
    <name evidence="3" type="primary">rfbC</name>
    <name evidence="3" type="ORF">GCM10010384_54520</name>
</gene>
<sequence length="211" mass="22687">MMLITETAVLDAYRAEPEPIPDHRGVFYESLRHEALLAATGRPLQVRQVHFTVSGRNVLRGIHGTTLPPGQGKIVTCVRGAALTVVVDLRVGSPTFGAHDAVRQDARSGTALCLADGLGLAYLTLDDDTCMNYLCTQEYVPGTIIDIDALDPALGLPWELSEPPVRSARDAAAPTLDAAADRGLLPTYEDCLRAYCSFPDTPTSEKAAKNR</sequence>
<evidence type="ECO:0000313" key="3">
    <source>
        <dbReference type="EMBL" id="GGY40589.1"/>
    </source>
</evidence>
<evidence type="ECO:0000256" key="1">
    <source>
        <dbReference type="ARBA" id="ARBA00010154"/>
    </source>
</evidence>